<accession>A0A7H0LEI2</accession>
<dbReference type="KEGG" id="spap:H3Z74_15040"/>
<keyword evidence="1" id="KW-0812">Transmembrane</keyword>
<dbReference type="Proteomes" id="UP000516148">
    <property type="component" value="Chromosome"/>
</dbReference>
<dbReference type="AlphaFoldDB" id="A0A7H0LEI2"/>
<feature type="transmembrane region" description="Helical" evidence="1">
    <location>
        <begin position="117"/>
        <end position="143"/>
    </location>
</feature>
<sequence>MIEQVALRRYDTTLDRAGLALGTGGLMGGLFAVPLILLGGSWSLLSLVVGFIVGAVISAMAIVAIGGPLWMVCHALGRRGPLAAAVVGAVAGFALFLGGQTYGFGLFDMPVSDARTLMFRILSAIATSIILAGFSAAIGLAMWRVAYRRVV</sequence>
<evidence type="ECO:0000313" key="3">
    <source>
        <dbReference type="Proteomes" id="UP000516148"/>
    </source>
</evidence>
<protein>
    <submittedName>
        <fullName evidence="2">Uncharacterized protein</fullName>
    </submittedName>
</protein>
<name>A0A7H0LEI2_9SPHN</name>
<proteinExistence type="predicted"/>
<evidence type="ECO:0000313" key="2">
    <source>
        <dbReference type="EMBL" id="QNQ08085.1"/>
    </source>
</evidence>
<dbReference type="EMBL" id="CP061038">
    <property type="protein sequence ID" value="QNQ08085.1"/>
    <property type="molecule type" value="Genomic_DNA"/>
</dbReference>
<evidence type="ECO:0000256" key="1">
    <source>
        <dbReference type="SAM" id="Phobius"/>
    </source>
</evidence>
<gene>
    <name evidence="2" type="ORF">H3Z74_15040</name>
</gene>
<feature type="transmembrane region" description="Helical" evidence="1">
    <location>
        <begin position="82"/>
        <end position="105"/>
    </location>
</feature>
<keyword evidence="1" id="KW-1133">Transmembrane helix</keyword>
<keyword evidence="3" id="KW-1185">Reference proteome</keyword>
<feature type="transmembrane region" description="Helical" evidence="1">
    <location>
        <begin position="44"/>
        <end position="70"/>
    </location>
</feature>
<reference evidence="2 3" key="1">
    <citation type="submission" date="2020-09" db="EMBL/GenBank/DDBJ databases">
        <title>Sphingomonas sp., a new species isolated from pork steak.</title>
        <authorList>
            <person name="Heidler von Heilborn D."/>
        </authorList>
    </citation>
    <scope>NUCLEOTIDE SEQUENCE [LARGE SCALE GENOMIC DNA]</scope>
    <source>
        <strain evidence="3">S8-3T</strain>
    </source>
</reference>
<organism evidence="2 3">
    <name type="scientific">Sphingomonas alpina</name>
    <dbReference type="NCBI Taxonomy" id="653931"/>
    <lineage>
        <taxon>Bacteria</taxon>
        <taxon>Pseudomonadati</taxon>
        <taxon>Pseudomonadota</taxon>
        <taxon>Alphaproteobacteria</taxon>
        <taxon>Sphingomonadales</taxon>
        <taxon>Sphingomonadaceae</taxon>
        <taxon>Sphingomonas</taxon>
    </lineage>
</organism>
<keyword evidence="1" id="KW-0472">Membrane</keyword>
<dbReference type="RefSeq" id="WP_187760415.1">
    <property type="nucleotide sequence ID" value="NZ_CP061038.1"/>
</dbReference>
<feature type="transmembrane region" description="Helical" evidence="1">
    <location>
        <begin position="17"/>
        <end position="38"/>
    </location>
</feature>